<dbReference type="Proteomes" id="UP000460718">
    <property type="component" value="Unassembled WGS sequence"/>
</dbReference>
<evidence type="ECO:0000313" key="19">
    <source>
        <dbReference type="Proteomes" id="UP000486351"/>
    </source>
</evidence>
<dbReference type="EMBL" id="QXFZ01001366">
    <property type="protein sequence ID" value="KAE9091825.1"/>
    <property type="molecule type" value="Genomic_DNA"/>
</dbReference>
<dbReference type="EMBL" id="QXGA01002287">
    <property type="protein sequence ID" value="KAE9100472.1"/>
    <property type="molecule type" value="Genomic_DNA"/>
</dbReference>
<evidence type="ECO:0000313" key="18">
    <source>
        <dbReference type="Proteomes" id="UP000476176"/>
    </source>
</evidence>
<dbReference type="Proteomes" id="UP000488956">
    <property type="component" value="Unassembled WGS sequence"/>
</dbReference>
<evidence type="ECO:0000313" key="9">
    <source>
        <dbReference type="EMBL" id="KAE9294009.1"/>
    </source>
</evidence>
<keyword evidence="12" id="KW-1185">Reference proteome</keyword>
<dbReference type="Proteomes" id="UP000441208">
    <property type="component" value="Unassembled WGS sequence"/>
</dbReference>
<evidence type="ECO:0000313" key="16">
    <source>
        <dbReference type="Proteomes" id="UP000441208"/>
    </source>
</evidence>
<evidence type="ECO:0000313" key="8">
    <source>
        <dbReference type="EMBL" id="KAE9206676.1"/>
    </source>
</evidence>
<dbReference type="AlphaFoldDB" id="A0A6A3W8P0"/>
<evidence type="ECO:0000313" key="7">
    <source>
        <dbReference type="EMBL" id="KAE9188796.1"/>
    </source>
</evidence>
<evidence type="ECO:0000313" key="12">
    <source>
        <dbReference type="Proteomes" id="UP000433483"/>
    </source>
</evidence>
<dbReference type="EMBL" id="QXGF01001455">
    <property type="protein sequence ID" value="KAE8929878.1"/>
    <property type="molecule type" value="Genomic_DNA"/>
</dbReference>
<dbReference type="Proteomes" id="UP000437068">
    <property type="component" value="Unassembled WGS sequence"/>
</dbReference>
<evidence type="ECO:0000313" key="6">
    <source>
        <dbReference type="EMBL" id="KAE9178304.1"/>
    </source>
</evidence>
<dbReference type="OrthoDB" id="129216at2759"/>
<dbReference type="EMBL" id="QXFY01002277">
    <property type="protein sequence ID" value="KAE9299995.1"/>
    <property type="molecule type" value="Genomic_DNA"/>
</dbReference>
<dbReference type="EMBL" id="QXGE01001340">
    <property type="protein sequence ID" value="KAE9294009.1"/>
    <property type="molecule type" value="Genomic_DNA"/>
</dbReference>
<dbReference type="Proteomes" id="UP000440367">
    <property type="component" value="Unassembled WGS sequence"/>
</dbReference>
<evidence type="ECO:0000313" key="3">
    <source>
        <dbReference type="EMBL" id="KAE9091825.1"/>
    </source>
</evidence>
<dbReference type="EMBL" id="QXFW01002248">
    <property type="protein sequence ID" value="KAE8980464.1"/>
    <property type="molecule type" value="Genomic_DNA"/>
</dbReference>
<dbReference type="Proteomes" id="UP000440732">
    <property type="component" value="Unassembled WGS sequence"/>
</dbReference>
<evidence type="ECO:0000313" key="13">
    <source>
        <dbReference type="Proteomes" id="UP000437068"/>
    </source>
</evidence>
<accession>A0A6A3W8P0</accession>
<proteinExistence type="predicted"/>
<protein>
    <submittedName>
        <fullName evidence="6">Uncharacterized protein</fullName>
    </submittedName>
</protein>
<evidence type="ECO:0000313" key="20">
    <source>
        <dbReference type="Proteomes" id="UP000488956"/>
    </source>
</evidence>
<organism evidence="6 12">
    <name type="scientific">Phytophthora fragariae</name>
    <dbReference type="NCBI Taxonomy" id="53985"/>
    <lineage>
        <taxon>Eukaryota</taxon>
        <taxon>Sar</taxon>
        <taxon>Stramenopiles</taxon>
        <taxon>Oomycota</taxon>
        <taxon>Peronosporomycetes</taxon>
        <taxon>Peronosporales</taxon>
        <taxon>Peronosporaceae</taxon>
        <taxon>Phytophthora</taxon>
    </lineage>
</organism>
<dbReference type="EMBL" id="QXGB01002405">
    <property type="protein sequence ID" value="KAE9178304.1"/>
    <property type="molecule type" value="Genomic_DNA"/>
</dbReference>
<dbReference type="Proteomes" id="UP000433483">
    <property type="component" value="Unassembled WGS sequence"/>
</dbReference>
<dbReference type="Proteomes" id="UP000429523">
    <property type="component" value="Unassembled WGS sequence"/>
</dbReference>
<sequence length="59" mass="7276">MYVMAYPWVGIQLWYDPVEYPELHMEHRRFWMNGRRVLWDGDPTYRFRLTLRLLSGVSA</sequence>
<evidence type="ECO:0000313" key="5">
    <source>
        <dbReference type="EMBL" id="KAE9100472.1"/>
    </source>
</evidence>
<dbReference type="EMBL" id="QXGD01001411">
    <property type="protein sequence ID" value="KAE9206676.1"/>
    <property type="molecule type" value="Genomic_DNA"/>
</dbReference>
<evidence type="ECO:0000313" key="14">
    <source>
        <dbReference type="Proteomes" id="UP000440367"/>
    </source>
</evidence>
<gene>
    <name evidence="9" type="ORF">PF001_g17988</name>
    <name evidence="8" type="ORF">PF002_g19924</name>
    <name evidence="7" type="ORF">PF004_g22396</name>
    <name evidence="6" type="ORF">PF005_g24134</name>
    <name evidence="5" type="ORF">PF006_g22891</name>
    <name evidence="3" type="ORF">PF007_g18744</name>
    <name evidence="10" type="ORF">PF008_g23112</name>
    <name evidence="1" type="ORF">PF009_g20015</name>
    <name evidence="4" type="ORF">PF010_g18026</name>
    <name evidence="2" type="ORF">PF011_g22431</name>
</gene>
<evidence type="ECO:0000313" key="10">
    <source>
        <dbReference type="EMBL" id="KAE9299995.1"/>
    </source>
</evidence>
<evidence type="ECO:0000313" key="17">
    <source>
        <dbReference type="Proteomes" id="UP000460718"/>
    </source>
</evidence>
<reference evidence="11 12" key="1">
    <citation type="submission" date="2018-08" db="EMBL/GenBank/DDBJ databases">
        <title>Genomic investigation of the strawberry pathogen Phytophthora fragariae indicates pathogenicity is determined by transcriptional variation in three key races.</title>
        <authorList>
            <person name="Adams T.M."/>
            <person name="Armitage A.D."/>
            <person name="Sobczyk M.K."/>
            <person name="Bates H.J."/>
            <person name="Dunwell J.M."/>
            <person name="Nellist C.F."/>
            <person name="Harrison R.J."/>
        </authorList>
    </citation>
    <scope>NUCLEOTIDE SEQUENCE [LARGE SCALE GENOMIC DNA]</scope>
    <source>
        <strain evidence="9 13">A4</strain>
        <strain evidence="8 14">BC-1</strain>
        <strain evidence="7 18">BC-23</strain>
        <strain evidence="6 12">NOV-27</strain>
        <strain evidence="5 15">NOV-5</strain>
        <strain evidence="3 16">NOV-71</strain>
        <strain evidence="10 19">NOV-77</strain>
        <strain evidence="1 11">NOV-9</strain>
        <strain evidence="4 20">ONT-3</strain>
        <strain evidence="2 17">SCRP245</strain>
    </source>
</reference>
<dbReference type="Proteomes" id="UP000476176">
    <property type="component" value="Unassembled WGS sequence"/>
</dbReference>
<evidence type="ECO:0000313" key="11">
    <source>
        <dbReference type="Proteomes" id="UP000429523"/>
    </source>
</evidence>
<evidence type="ECO:0000313" key="15">
    <source>
        <dbReference type="Proteomes" id="UP000440732"/>
    </source>
</evidence>
<evidence type="ECO:0000313" key="4">
    <source>
        <dbReference type="EMBL" id="KAE9091857.1"/>
    </source>
</evidence>
<comment type="caution">
    <text evidence="6">The sequence shown here is derived from an EMBL/GenBank/DDBJ whole genome shotgun (WGS) entry which is preliminary data.</text>
</comment>
<dbReference type="EMBL" id="QXGC01002239">
    <property type="protein sequence ID" value="KAE9188796.1"/>
    <property type="molecule type" value="Genomic_DNA"/>
</dbReference>
<dbReference type="Proteomes" id="UP000486351">
    <property type="component" value="Unassembled WGS sequence"/>
</dbReference>
<evidence type="ECO:0000313" key="1">
    <source>
        <dbReference type="EMBL" id="KAE8929878.1"/>
    </source>
</evidence>
<dbReference type="EMBL" id="QXFX01001347">
    <property type="protein sequence ID" value="KAE9091857.1"/>
    <property type="molecule type" value="Genomic_DNA"/>
</dbReference>
<evidence type="ECO:0000313" key="2">
    <source>
        <dbReference type="EMBL" id="KAE8980464.1"/>
    </source>
</evidence>
<name>A0A6A3W8P0_9STRA</name>